<name>A0ABR6WII6_9FIRM</name>
<dbReference type="EMBL" id="WJBB01000003">
    <property type="protein sequence ID" value="MBC3796159.1"/>
    <property type="molecule type" value="Genomic_DNA"/>
</dbReference>
<feature type="domain" description="B12-binding" evidence="3">
    <location>
        <begin position="92"/>
        <end position="216"/>
    </location>
</feature>
<dbReference type="Gene3D" id="1.10.1240.10">
    <property type="entry name" value="Methionine synthase domain"/>
    <property type="match status" value="1"/>
</dbReference>
<dbReference type="PROSITE" id="PS51332">
    <property type="entry name" value="B12_BINDING"/>
    <property type="match status" value="1"/>
</dbReference>
<proteinExistence type="predicted"/>
<evidence type="ECO:0000313" key="5">
    <source>
        <dbReference type="EMBL" id="MBC3796159.1"/>
    </source>
</evidence>
<protein>
    <submittedName>
        <fullName evidence="5">Cobalamin-binding protein</fullName>
    </submittedName>
</protein>
<gene>
    <name evidence="5" type="ORF">GH807_03730</name>
</gene>
<sequence length="216" mass="23852">MTKEEFLKKLSDCVVDMEEDSVVNIVKEYIQAGYDPQEGMLDGLVDGMKRASVLFDEEEYYIPELLVCADAMNNGIEEFRKYLPEAKKDDNQGRIVLAVVQGDTHDIGKDLVKIMLETYGYRVVDVGRDVSSEKIVAAVIEENADMIALSALMTTTMQEMKKVIELAEKKGIRKQVKIIIGGAPVSQNFSNSIGADGYSSSAIGAVRLVETLLKTT</sequence>
<evidence type="ECO:0000259" key="3">
    <source>
        <dbReference type="PROSITE" id="PS51332"/>
    </source>
</evidence>
<dbReference type="SMART" id="SM01018">
    <property type="entry name" value="B12-binding_2"/>
    <property type="match status" value="1"/>
</dbReference>
<dbReference type="SUPFAM" id="SSF47644">
    <property type="entry name" value="Methionine synthase domain"/>
    <property type="match status" value="1"/>
</dbReference>
<dbReference type="CDD" id="cd02070">
    <property type="entry name" value="corrinoid_protein_B12-BD"/>
    <property type="match status" value="1"/>
</dbReference>
<reference evidence="5 6" key="1">
    <citation type="journal article" date="2020" name="mSystems">
        <title>Defining Genomic and Predicted Metabolic Features of the Acetobacterium Genus.</title>
        <authorList>
            <person name="Ross D.E."/>
            <person name="Marshall C.W."/>
            <person name="Gulliver D."/>
            <person name="May H.D."/>
            <person name="Norman R.S."/>
        </authorList>
    </citation>
    <scope>NUCLEOTIDE SEQUENCE [LARGE SCALE GENOMIC DNA]</scope>
    <source>
        <strain evidence="5 6">DSM 9173</strain>
    </source>
</reference>
<keyword evidence="2" id="KW-0170">Cobalt</keyword>
<organism evidence="5 6">
    <name type="scientific">Acetobacterium tundrae</name>
    <dbReference type="NCBI Taxonomy" id="132932"/>
    <lineage>
        <taxon>Bacteria</taxon>
        <taxon>Bacillati</taxon>
        <taxon>Bacillota</taxon>
        <taxon>Clostridia</taxon>
        <taxon>Eubacteriales</taxon>
        <taxon>Eubacteriaceae</taxon>
        <taxon>Acetobacterium</taxon>
    </lineage>
</organism>
<dbReference type="InterPro" id="IPR006158">
    <property type="entry name" value="Cobalamin-bd"/>
</dbReference>
<keyword evidence="6" id="KW-1185">Reference proteome</keyword>
<dbReference type="InterPro" id="IPR036594">
    <property type="entry name" value="Meth_synthase_dom"/>
</dbReference>
<evidence type="ECO:0000259" key="4">
    <source>
        <dbReference type="PROSITE" id="PS51337"/>
    </source>
</evidence>
<dbReference type="SUPFAM" id="SSF52242">
    <property type="entry name" value="Cobalamin (vitamin B12)-binding domain"/>
    <property type="match status" value="1"/>
</dbReference>
<comment type="caution">
    <text evidence="5">The sequence shown here is derived from an EMBL/GenBank/DDBJ whole genome shotgun (WGS) entry which is preliminary data.</text>
</comment>
<dbReference type="Pfam" id="PF02607">
    <property type="entry name" value="B12-binding_2"/>
    <property type="match status" value="1"/>
</dbReference>
<dbReference type="PROSITE" id="PS51337">
    <property type="entry name" value="B12_BINDING_NTER"/>
    <property type="match status" value="1"/>
</dbReference>
<dbReference type="InterPro" id="IPR050554">
    <property type="entry name" value="Met_Synthase/Corrinoid"/>
</dbReference>
<dbReference type="InterPro" id="IPR036724">
    <property type="entry name" value="Cobalamin-bd_sf"/>
</dbReference>
<evidence type="ECO:0000313" key="6">
    <source>
        <dbReference type="Proteomes" id="UP000653358"/>
    </source>
</evidence>
<evidence type="ECO:0000256" key="1">
    <source>
        <dbReference type="ARBA" id="ARBA00022723"/>
    </source>
</evidence>
<dbReference type="Gene3D" id="3.40.50.280">
    <property type="entry name" value="Cobalamin-binding domain"/>
    <property type="match status" value="1"/>
</dbReference>
<accession>A0ABR6WII6</accession>
<dbReference type="Proteomes" id="UP000653358">
    <property type="component" value="Unassembled WGS sequence"/>
</dbReference>
<dbReference type="Pfam" id="PF02310">
    <property type="entry name" value="B12-binding"/>
    <property type="match status" value="1"/>
</dbReference>
<evidence type="ECO:0000256" key="2">
    <source>
        <dbReference type="ARBA" id="ARBA00023285"/>
    </source>
</evidence>
<dbReference type="RefSeq" id="WP_148602781.1">
    <property type="nucleotide sequence ID" value="NZ_RXYB01000004.1"/>
</dbReference>
<dbReference type="InterPro" id="IPR003759">
    <property type="entry name" value="Cbl-bd_cap"/>
</dbReference>
<feature type="domain" description="B12-binding N-terminal" evidence="4">
    <location>
        <begin position="1"/>
        <end position="91"/>
    </location>
</feature>
<dbReference type="PANTHER" id="PTHR45833:SF1">
    <property type="entry name" value="METHIONINE SYNTHASE"/>
    <property type="match status" value="1"/>
</dbReference>
<dbReference type="PANTHER" id="PTHR45833">
    <property type="entry name" value="METHIONINE SYNTHASE"/>
    <property type="match status" value="1"/>
</dbReference>
<keyword evidence="1" id="KW-0479">Metal-binding</keyword>